<reference evidence="1 2" key="1">
    <citation type="journal article" date="2015" name="Int. J. Syst. Evol. Microbiol.">
        <title>Revisiting Corynebacterium glyciniphilum (ex Kubota et al., 1972) sp. nov., nom. rev., isolated from putrefied banana.</title>
        <authorList>
            <person name="Al-Dilaimi A."/>
            <person name="Bednarz H."/>
            <person name="Lomker A."/>
            <person name="Niehaus K."/>
            <person name="Kalinowski J."/>
            <person name="Ruckert C."/>
        </authorList>
    </citation>
    <scope>NUCLEOTIDE SEQUENCE [LARGE SCALE GENOMIC DNA]</scope>
    <source>
        <strain evidence="1">AJ 3170</strain>
    </source>
</reference>
<dbReference type="eggNOG" id="ENOG5032UAS">
    <property type="taxonomic scope" value="Bacteria"/>
</dbReference>
<evidence type="ECO:0000313" key="2">
    <source>
        <dbReference type="Proteomes" id="UP000023703"/>
    </source>
</evidence>
<keyword evidence="2" id="KW-1185">Reference proteome</keyword>
<dbReference type="OrthoDB" id="156685at2"/>
<dbReference type="AlphaFoldDB" id="X5ED75"/>
<sequence>MRPAPGEVLHFSEDPGIGVFEPHVAATAQLGEPLVWAVGAARAPDYWFPRDCPRAMAWVTCEATADDQRRIIGPGGGHRVHVIEYRWLSRMLDTQLFAYRFDARDFVEFGTPVPHAHVSRTAVVPLGPPELVGNLVELHEQAGIQLRCLPDLFGFWDEVVSSTLGFSGIRLGNAVRAEGSSGSP</sequence>
<organism evidence="1 2">
    <name type="scientific">Corynebacterium glyciniphilum AJ 3170</name>
    <dbReference type="NCBI Taxonomy" id="1404245"/>
    <lineage>
        <taxon>Bacteria</taxon>
        <taxon>Bacillati</taxon>
        <taxon>Actinomycetota</taxon>
        <taxon>Actinomycetes</taxon>
        <taxon>Mycobacteriales</taxon>
        <taxon>Corynebacteriaceae</taxon>
        <taxon>Corynebacterium</taxon>
    </lineage>
</organism>
<protein>
    <submittedName>
        <fullName evidence="1">Uncharacterized protein</fullName>
    </submittedName>
</protein>
<name>X5ED75_9CORY</name>
<dbReference type="Pfam" id="PF21820">
    <property type="entry name" value="DUF6886"/>
    <property type="match status" value="1"/>
</dbReference>
<dbReference type="EMBL" id="CP006842">
    <property type="protein sequence ID" value="AHW65320.1"/>
    <property type="molecule type" value="Genomic_DNA"/>
</dbReference>
<dbReference type="Proteomes" id="UP000023703">
    <property type="component" value="Chromosome"/>
</dbReference>
<dbReference type="HOGENOM" id="CLU_109394_0_0_11"/>
<proteinExistence type="predicted"/>
<dbReference type="RefSeq" id="WP_038550331.1">
    <property type="nucleotide sequence ID" value="NZ_CP006842.1"/>
</dbReference>
<evidence type="ECO:0000313" key="1">
    <source>
        <dbReference type="EMBL" id="AHW65320.1"/>
    </source>
</evidence>
<dbReference type="KEGG" id="cgy:CGLY_14420"/>
<gene>
    <name evidence="1" type="ORF">CGLY_14420</name>
</gene>
<accession>X5ED75</accession>
<dbReference type="STRING" id="1404245.CGLY_14420"/>
<dbReference type="InterPro" id="IPR049253">
    <property type="entry name" value="DUF6886"/>
</dbReference>